<dbReference type="InterPro" id="IPR002156">
    <property type="entry name" value="RNaseH_domain"/>
</dbReference>
<dbReference type="Proteomes" id="UP000499080">
    <property type="component" value="Unassembled WGS sequence"/>
</dbReference>
<gene>
    <name evidence="2" type="ORF">AVEN_152372_1</name>
</gene>
<evidence type="ECO:0000259" key="1">
    <source>
        <dbReference type="PROSITE" id="PS50879"/>
    </source>
</evidence>
<dbReference type="AlphaFoldDB" id="A0A4Y2DAX0"/>
<dbReference type="PROSITE" id="PS50879">
    <property type="entry name" value="RNASE_H_1"/>
    <property type="match status" value="1"/>
</dbReference>
<dbReference type="Gene3D" id="3.30.420.10">
    <property type="entry name" value="Ribonuclease H-like superfamily/Ribonuclease H"/>
    <property type="match status" value="1"/>
</dbReference>
<name>A0A4Y2DAX0_ARAVE</name>
<feature type="domain" description="RNase H type-1" evidence="1">
    <location>
        <begin position="1"/>
        <end position="52"/>
    </location>
</feature>
<sequence length="108" mass="12575">MAVLYPFIPHQLVRDIQSLLTRNQNILVKWIKAHVGYQGNEEADTLAKKVITEGVVEKALKPRCQIEQHSQELFLKKWKNLRDNGNIGRSVQKVIKTVNLKPVFWTRE</sequence>
<dbReference type="OrthoDB" id="6743369at2759"/>
<protein>
    <recommendedName>
        <fullName evidence="1">RNase H type-1 domain-containing protein</fullName>
    </recommendedName>
</protein>
<reference evidence="2 3" key="1">
    <citation type="journal article" date="2019" name="Sci. Rep.">
        <title>Orb-weaving spider Araneus ventricosus genome elucidates the spidroin gene catalogue.</title>
        <authorList>
            <person name="Kono N."/>
            <person name="Nakamura H."/>
            <person name="Ohtoshi R."/>
            <person name="Moran D.A.P."/>
            <person name="Shinohara A."/>
            <person name="Yoshida Y."/>
            <person name="Fujiwara M."/>
            <person name="Mori M."/>
            <person name="Tomita M."/>
            <person name="Arakawa K."/>
        </authorList>
    </citation>
    <scope>NUCLEOTIDE SEQUENCE [LARGE SCALE GENOMIC DNA]</scope>
</reference>
<proteinExistence type="predicted"/>
<dbReference type="InterPro" id="IPR036397">
    <property type="entry name" value="RNaseH_sf"/>
</dbReference>
<evidence type="ECO:0000313" key="2">
    <source>
        <dbReference type="EMBL" id="GBM13942.1"/>
    </source>
</evidence>
<dbReference type="GO" id="GO:0004523">
    <property type="term" value="F:RNA-DNA hybrid ribonuclease activity"/>
    <property type="evidence" value="ECO:0007669"/>
    <property type="project" value="InterPro"/>
</dbReference>
<comment type="caution">
    <text evidence="2">The sequence shown here is derived from an EMBL/GenBank/DDBJ whole genome shotgun (WGS) entry which is preliminary data.</text>
</comment>
<keyword evidence="3" id="KW-1185">Reference proteome</keyword>
<dbReference type="SUPFAM" id="SSF53098">
    <property type="entry name" value="Ribonuclease H-like"/>
    <property type="match status" value="1"/>
</dbReference>
<evidence type="ECO:0000313" key="3">
    <source>
        <dbReference type="Proteomes" id="UP000499080"/>
    </source>
</evidence>
<accession>A0A4Y2DAX0</accession>
<dbReference type="InterPro" id="IPR012337">
    <property type="entry name" value="RNaseH-like_sf"/>
</dbReference>
<dbReference type="EMBL" id="BGPR01000336">
    <property type="protein sequence ID" value="GBM13942.1"/>
    <property type="molecule type" value="Genomic_DNA"/>
</dbReference>
<dbReference type="GO" id="GO:0003676">
    <property type="term" value="F:nucleic acid binding"/>
    <property type="evidence" value="ECO:0007669"/>
    <property type="project" value="InterPro"/>
</dbReference>
<organism evidence="2 3">
    <name type="scientific">Araneus ventricosus</name>
    <name type="common">Orbweaver spider</name>
    <name type="synonym">Epeira ventricosa</name>
    <dbReference type="NCBI Taxonomy" id="182803"/>
    <lineage>
        <taxon>Eukaryota</taxon>
        <taxon>Metazoa</taxon>
        <taxon>Ecdysozoa</taxon>
        <taxon>Arthropoda</taxon>
        <taxon>Chelicerata</taxon>
        <taxon>Arachnida</taxon>
        <taxon>Araneae</taxon>
        <taxon>Araneomorphae</taxon>
        <taxon>Entelegynae</taxon>
        <taxon>Araneoidea</taxon>
        <taxon>Araneidae</taxon>
        <taxon>Araneus</taxon>
    </lineage>
</organism>
<dbReference type="Pfam" id="PF00075">
    <property type="entry name" value="RNase_H"/>
    <property type="match status" value="1"/>
</dbReference>